<sequence>MKVIIAGVTGRAGREALKSCLDNDRITKLVVLTRKGLSGEIESHPKVDLVLHQDFTQYSEYLIQRLQGAEACIWAIGPRPEDDKNTLRSVGVDLPIAAAQVLCDKLANRIPAGVKFRFVYCSSKHTEKSKKTLMFTTDTRKLANDLEKGIANIVTRNKDIFEAYTLRPATFAAINAATQPDAAPASKKLVGGLGHGPTTVIEPSRVGRAMAVVASDGWKEKTVENEAIIKLSN</sequence>
<comment type="caution">
    <text evidence="1">The sequence shown here is derived from an EMBL/GenBank/DDBJ whole genome shotgun (WGS) entry which is preliminary data.</text>
</comment>
<dbReference type="InterPro" id="IPR036291">
    <property type="entry name" value="NAD(P)-bd_dom_sf"/>
</dbReference>
<proteinExistence type="predicted"/>
<protein>
    <submittedName>
        <fullName evidence="1">NAD(P)-binding domain protein</fullName>
    </submittedName>
</protein>
<name>A0A166VBK5_9HYPO</name>
<evidence type="ECO:0000313" key="1">
    <source>
        <dbReference type="EMBL" id="OAA33482.1"/>
    </source>
</evidence>
<reference evidence="1 2" key="1">
    <citation type="journal article" date="2016" name="Genome Biol. Evol.">
        <title>Divergent and convergent evolution of fungal pathogenicity.</title>
        <authorList>
            <person name="Shang Y."/>
            <person name="Xiao G."/>
            <person name="Zheng P."/>
            <person name="Cen K."/>
            <person name="Zhan S."/>
            <person name="Wang C."/>
        </authorList>
    </citation>
    <scope>NUCLEOTIDE SEQUENCE [LARGE SCALE GENOMIC DNA]</scope>
    <source>
        <strain evidence="1 2">RCEF 2490</strain>
    </source>
</reference>
<dbReference type="Gene3D" id="3.40.50.720">
    <property type="entry name" value="NAD(P)-binding Rossmann-like Domain"/>
    <property type="match status" value="1"/>
</dbReference>
<dbReference type="Proteomes" id="UP000078544">
    <property type="component" value="Unassembled WGS sequence"/>
</dbReference>
<dbReference type="SUPFAM" id="SSF51735">
    <property type="entry name" value="NAD(P)-binding Rossmann-fold domains"/>
    <property type="match status" value="1"/>
</dbReference>
<keyword evidence="2" id="KW-1185">Reference proteome</keyword>
<dbReference type="OrthoDB" id="3535423at2759"/>
<dbReference type="STRING" id="1081109.A0A166VBK5"/>
<dbReference type="PANTHER" id="PTHR14097">
    <property type="entry name" value="OXIDOREDUCTASE HTATIP2"/>
    <property type="match status" value="1"/>
</dbReference>
<dbReference type="EMBL" id="AZGY01000001">
    <property type="protein sequence ID" value="OAA33482.1"/>
    <property type="molecule type" value="Genomic_DNA"/>
</dbReference>
<evidence type="ECO:0000313" key="2">
    <source>
        <dbReference type="Proteomes" id="UP000078544"/>
    </source>
</evidence>
<accession>A0A166VBK5</accession>
<dbReference type="PANTHER" id="PTHR14097:SF9">
    <property type="entry name" value="EPIMERASE, PUTATIVE (AFU_ORTHOLOGUE AFUA_8G07320)-RELATED"/>
    <property type="match status" value="1"/>
</dbReference>
<dbReference type="AlphaFoldDB" id="A0A166VBK5"/>
<organism evidence="1 2">
    <name type="scientific">Moelleriella libera RCEF 2490</name>
    <dbReference type="NCBI Taxonomy" id="1081109"/>
    <lineage>
        <taxon>Eukaryota</taxon>
        <taxon>Fungi</taxon>
        <taxon>Dikarya</taxon>
        <taxon>Ascomycota</taxon>
        <taxon>Pezizomycotina</taxon>
        <taxon>Sordariomycetes</taxon>
        <taxon>Hypocreomycetidae</taxon>
        <taxon>Hypocreales</taxon>
        <taxon>Clavicipitaceae</taxon>
        <taxon>Moelleriella</taxon>
    </lineage>
</organism>
<gene>
    <name evidence="1" type="ORF">AAL_00947</name>
</gene>